<gene>
    <name evidence="2" type="ORF">BD626DRAFT_568860</name>
</gene>
<comment type="caution">
    <text evidence="2">The sequence shown here is derived from an EMBL/GenBank/DDBJ whole genome shotgun (WGS) entry which is preliminary data.</text>
</comment>
<reference evidence="2 3" key="1">
    <citation type="journal article" date="2019" name="New Phytol.">
        <title>Comparative genomics reveals unique wood-decay strategies and fruiting body development in the Schizophyllaceae.</title>
        <authorList>
            <person name="Almasi E."/>
            <person name="Sahu N."/>
            <person name="Krizsan K."/>
            <person name="Balint B."/>
            <person name="Kovacs G.M."/>
            <person name="Kiss B."/>
            <person name="Cseklye J."/>
            <person name="Drula E."/>
            <person name="Henrissat B."/>
            <person name="Nagy I."/>
            <person name="Chovatia M."/>
            <person name="Adam C."/>
            <person name="LaButti K."/>
            <person name="Lipzen A."/>
            <person name="Riley R."/>
            <person name="Grigoriev I.V."/>
            <person name="Nagy L.G."/>
        </authorList>
    </citation>
    <scope>NUCLEOTIDE SEQUENCE [LARGE SCALE GENOMIC DNA]</scope>
    <source>
        <strain evidence="2 3">NL-1724</strain>
    </source>
</reference>
<evidence type="ECO:0000313" key="2">
    <source>
        <dbReference type="EMBL" id="TRM63461.1"/>
    </source>
</evidence>
<dbReference type="OrthoDB" id="3133596at2759"/>
<accession>A0A550CF88</accession>
<dbReference type="AlphaFoldDB" id="A0A550CF88"/>
<proteinExistence type="predicted"/>
<organism evidence="2 3">
    <name type="scientific">Schizophyllum amplum</name>
    <dbReference type="NCBI Taxonomy" id="97359"/>
    <lineage>
        <taxon>Eukaryota</taxon>
        <taxon>Fungi</taxon>
        <taxon>Dikarya</taxon>
        <taxon>Basidiomycota</taxon>
        <taxon>Agaricomycotina</taxon>
        <taxon>Agaricomycetes</taxon>
        <taxon>Agaricomycetidae</taxon>
        <taxon>Agaricales</taxon>
        <taxon>Schizophyllaceae</taxon>
        <taxon>Schizophyllum</taxon>
    </lineage>
</organism>
<feature type="region of interest" description="Disordered" evidence="1">
    <location>
        <begin position="32"/>
        <end position="77"/>
    </location>
</feature>
<evidence type="ECO:0000313" key="3">
    <source>
        <dbReference type="Proteomes" id="UP000320762"/>
    </source>
</evidence>
<sequence length="347" mass="39085">MAKTRASCAAEEAERDRYATVDRRGKTVIPEVSLRRSARAQARLSKPIVKPITKPSSQKKPSNGARRRLLTPSSVSSDELAETLAQRDADYVLSDPVEPEIEDQADSGGPTEWVTPQKNIDARSARPPVEPLILISVLGRRCVVTLISNDLHSVQDAHILAHASDLRVTIAFQTFMVIERLNLGSRFNRVFLDSRMHIAYDHGQLALIPVFADLQRLLRALQKKKLPPAPGQDEEPARNAAGFTPHEQVFPRDDEREFHIVPLSNWGDVPIMRKVDVDGDEYRLYRPPWTNPDGTPSLPMAKLHCSPYFVTYKAYLALKQPGVRAPLYPREVDLVIMNGQLMERYMK</sequence>
<evidence type="ECO:0008006" key="4">
    <source>
        <dbReference type="Google" id="ProtNLM"/>
    </source>
</evidence>
<evidence type="ECO:0000256" key="1">
    <source>
        <dbReference type="SAM" id="MobiDB-lite"/>
    </source>
</evidence>
<feature type="region of interest" description="Disordered" evidence="1">
    <location>
        <begin position="226"/>
        <end position="245"/>
    </location>
</feature>
<protein>
    <recommendedName>
        <fullName evidence="4">HNH nuclease domain-containing protein</fullName>
    </recommendedName>
</protein>
<name>A0A550CF88_9AGAR</name>
<dbReference type="Proteomes" id="UP000320762">
    <property type="component" value="Unassembled WGS sequence"/>
</dbReference>
<dbReference type="EMBL" id="VDMD01000009">
    <property type="protein sequence ID" value="TRM63461.1"/>
    <property type="molecule type" value="Genomic_DNA"/>
</dbReference>
<keyword evidence="3" id="KW-1185">Reference proteome</keyword>